<dbReference type="EMBL" id="JACHIF010000001">
    <property type="protein sequence ID" value="MBB5035914.1"/>
    <property type="molecule type" value="Genomic_DNA"/>
</dbReference>
<protein>
    <submittedName>
        <fullName evidence="1">Uncharacterized protein</fullName>
    </submittedName>
</protein>
<keyword evidence="2" id="KW-1185">Reference proteome</keyword>
<dbReference type="Proteomes" id="UP000534294">
    <property type="component" value="Unassembled WGS sequence"/>
</dbReference>
<dbReference type="AlphaFoldDB" id="A0A7W8DMW4"/>
<name>A0A7W8DMW4_9BACT</name>
<gene>
    <name evidence="1" type="ORF">HNQ64_000148</name>
</gene>
<organism evidence="1 2">
    <name type="scientific">Prosthecobacter dejongeii</name>
    <dbReference type="NCBI Taxonomy" id="48465"/>
    <lineage>
        <taxon>Bacteria</taxon>
        <taxon>Pseudomonadati</taxon>
        <taxon>Verrucomicrobiota</taxon>
        <taxon>Verrucomicrobiia</taxon>
        <taxon>Verrucomicrobiales</taxon>
        <taxon>Verrucomicrobiaceae</taxon>
        <taxon>Prosthecobacter</taxon>
    </lineage>
</organism>
<evidence type="ECO:0000313" key="1">
    <source>
        <dbReference type="EMBL" id="MBB5035914.1"/>
    </source>
</evidence>
<evidence type="ECO:0000313" key="2">
    <source>
        <dbReference type="Proteomes" id="UP000534294"/>
    </source>
</evidence>
<accession>A0A7W8DMW4</accession>
<proteinExistence type="predicted"/>
<sequence>MRLFSKILWLLAFLAATFCWMVLFEHGFSMEGFSKGVREEWQTLTTLVSSKDDPKTKDSPVNPPKRQ</sequence>
<comment type="caution">
    <text evidence="1">The sequence shown here is derived from an EMBL/GenBank/DDBJ whole genome shotgun (WGS) entry which is preliminary data.</text>
</comment>
<reference evidence="1 2" key="1">
    <citation type="submission" date="2020-08" db="EMBL/GenBank/DDBJ databases">
        <title>Genomic Encyclopedia of Type Strains, Phase IV (KMG-IV): sequencing the most valuable type-strain genomes for metagenomic binning, comparative biology and taxonomic classification.</title>
        <authorList>
            <person name="Goeker M."/>
        </authorList>
    </citation>
    <scope>NUCLEOTIDE SEQUENCE [LARGE SCALE GENOMIC DNA]</scope>
    <source>
        <strain evidence="1 2">DSM 12251</strain>
    </source>
</reference>